<dbReference type="Pfam" id="PF00178">
    <property type="entry name" value="Ets"/>
    <property type="match status" value="1"/>
</dbReference>
<dbReference type="SUPFAM" id="SSF46785">
    <property type="entry name" value="Winged helix' DNA-binding domain"/>
    <property type="match status" value="1"/>
</dbReference>
<dbReference type="InterPro" id="IPR036390">
    <property type="entry name" value="WH_DNA-bd_sf"/>
</dbReference>
<dbReference type="AlphaFoldDB" id="E3MXT9"/>
<evidence type="ECO:0000313" key="6">
    <source>
        <dbReference type="Proteomes" id="UP000008281"/>
    </source>
</evidence>
<evidence type="ECO:0000313" key="5">
    <source>
        <dbReference type="EMBL" id="EFP11808.1"/>
    </source>
</evidence>
<keyword evidence="2 3" id="KW-0238">DNA-binding</keyword>
<name>E3MXT9_CAERE</name>
<dbReference type="HOGENOM" id="CLU_565303_0_0_1"/>
<keyword evidence="6" id="KW-1185">Reference proteome</keyword>
<dbReference type="InterPro" id="IPR036388">
    <property type="entry name" value="WH-like_DNA-bd_sf"/>
</dbReference>
<keyword evidence="3" id="KW-0539">Nucleus</keyword>
<dbReference type="InterPro" id="IPR046328">
    <property type="entry name" value="ETS_fam"/>
</dbReference>
<reference evidence="5" key="1">
    <citation type="submission" date="2007-07" db="EMBL/GenBank/DDBJ databases">
        <title>PCAP assembly of the Caenorhabditis remanei genome.</title>
        <authorList>
            <consortium name="The Caenorhabditis remanei Sequencing Consortium"/>
            <person name="Wilson R.K."/>
        </authorList>
    </citation>
    <scope>NUCLEOTIDE SEQUENCE [LARGE SCALE GENOMIC DNA]</scope>
    <source>
        <strain evidence="5">PB4641</strain>
    </source>
</reference>
<evidence type="ECO:0000256" key="1">
    <source>
        <dbReference type="ARBA" id="ARBA00005562"/>
    </source>
</evidence>
<dbReference type="Proteomes" id="UP000008281">
    <property type="component" value="Unassembled WGS sequence"/>
</dbReference>
<dbReference type="PANTHER" id="PTHR11849:SF308">
    <property type="entry name" value="ETS DOMAIN-CONTAINING PROTEIN"/>
    <property type="match status" value="1"/>
</dbReference>
<dbReference type="STRING" id="31234.E3MXT9"/>
<dbReference type="GO" id="GO:0030154">
    <property type="term" value="P:cell differentiation"/>
    <property type="evidence" value="ECO:0007669"/>
    <property type="project" value="TreeGrafter"/>
</dbReference>
<comment type="subcellular location">
    <subcellularLocation>
        <location evidence="3">Nucleus</location>
    </subcellularLocation>
</comment>
<sequence length="483" mass="55061">MSISYEQYVIELKQFCTRYDGWKDSHDEFKGIIAFCQGSMHLNKYKDEETTVKNDGIVSNQVVVKDSKIEKTGDAGEEVGIKTNQLFNHVVQDISVLAGSDKRNSEKTFNVDDGMPEPIRMTLKYDKANKETTVKNDEIKSNQVVVKESKIEKTGDDAEEIGIETNQFFNHVVQDISVLAGSDQRNSEKTFNVDDGMPEPIRMTLKYDKANKVAPGNKKNLLPIKPKTAQDPKLRNFLLRLVLKSESDSNVAQIIKWSLKSNLEFQLLDCQEVAKQWGIHKGGRKKIDYQSLSRSLRSYYAMNLVKKETTVKNDGIKSNQVVVKDSKIEKTGDVAEEVGFKMNQLVNHVVQDISVLAGSDQRNSEKTFNVDDGMPEPIRMTLSYDKANKFPQLSIKLLTEDGSRNTLEAFNKYLNSIKLVRTDKNGLYRTDSIQMKRILEATKNSMLKRRLLHIDNTVFLFCSITKFLYPKFQFCFQNSLPAK</sequence>
<dbReference type="SMART" id="SM00413">
    <property type="entry name" value="ETS"/>
    <property type="match status" value="1"/>
</dbReference>
<dbReference type="GO" id="GO:0005634">
    <property type="term" value="C:nucleus"/>
    <property type="evidence" value="ECO:0007669"/>
    <property type="project" value="UniProtKB-SubCell"/>
</dbReference>
<comment type="similarity">
    <text evidence="1 3">Belongs to the ETS family.</text>
</comment>
<protein>
    <recommendedName>
        <fullName evidence="4">ETS domain-containing protein</fullName>
    </recommendedName>
</protein>
<dbReference type="PANTHER" id="PTHR11849">
    <property type="entry name" value="ETS"/>
    <property type="match status" value="1"/>
</dbReference>
<proteinExistence type="inferred from homology"/>
<dbReference type="GO" id="GO:0043565">
    <property type="term" value="F:sequence-specific DNA binding"/>
    <property type="evidence" value="ECO:0007669"/>
    <property type="project" value="InterPro"/>
</dbReference>
<organism evidence="6">
    <name type="scientific">Caenorhabditis remanei</name>
    <name type="common">Caenorhabditis vulgaris</name>
    <dbReference type="NCBI Taxonomy" id="31234"/>
    <lineage>
        <taxon>Eukaryota</taxon>
        <taxon>Metazoa</taxon>
        <taxon>Ecdysozoa</taxon>
        <taxon>Nematoda</taxon>
        <taxon>Chromadorea</taxon>
        <taxon>Rhabditida</taxon>
        <taxon>Rhabditina</taxon>
        <taxon>Rhabditomorpha</taxon>
        <taxon>Rhabditoidea</taxon>
        <taxon>Rhabditidae</taxon>
        <taxon>Peloderinae</taxon>
        <taxon>Caenorhabditis</taxon>
    </lineage>
</organism>
<dbReference type="InterPro" id="IPR000418">
    <property type="entry name" value="Ets_dom"/>
</dbReference>
<dbReference type="InParanoid" id="E3MXT9"/>
<gene>
    <name evidence="5" type="ORF">CRE_26713</name>
</gene>
<accession>E3MXT9</accession>
<evidence type="ECO:0000256" key="2">
    <source>
        <dbReference type="ARBA" id="ARBA00023125"/>
    </source>
</evidence>
<dbReference type="Gene3D" id="1.10.10.10">
    <property type="entry name" value="Winged helix-like DNA-binding domain superfamily/Winged helix DNA-binding domain"/>
    <property type="match status" value="1"/>
</dbReference>
<dbReference type="eggNOG" id="KOG3806">
    <property type="taxonomic scope" value="Eukaryota"/>
</dbReference>
<evidence type="ECO:0000256" key="3">
    <source>
        <dbReference type="RuleBase" id="RU004019"/>
    </source>
</evidence>
<evidence type="ECO:0000259" key="4">
    <source>
        <dbReference type="PROSITE" id="PS50061"/>
    </source>
</evidence>
<dbReference type="EMBL" id="DS268493">
    <property type="protein sequence ID" value="EFP11808.1"/>
    <property type="molecule type" value="Genomic_DNA"/>
</dbReference>
<dbReference type="PROSITE" id="PS50061">
    <property type="entry name" value="ETS_DOMAIN_3"/>
    <property type="match status" value="1"/>
</dbReference>
<feature type="domain" description="ETS" evidence="4">
    <location>
        <begin position="236"/>
        <end position="307"/>
    </location>
</feature>
<dbReference type="GO" id="GO:0000981">
    <property type="term" value="F:DNA-binding transcription factor activity, RNA polymerase II-specific"/>
    <property type="evidence" value="ECO:0007669"/>
    <property type="project" value="TreeGrafter"/>
</dbReference>